<protein>
    <recommendedName>
        <fullName evidence="2">F-box domain-containing protein</fullName>
    </recommendedName>
</protein>
<dbReference type="Pfam" id="PF00646">
    <property type="entry name" value="F-box"/>
    <property type="match status" value="1"/>
</dbReference>
<dbReference type="InterPro" id="IPR001810">
    <property type="entry name" value="F-box_dom"/>
</dbReference>
<feature type="domain" description="F-box" evidence="2">
    <location>
        <begin position="36"/>
        <end position="82"/>
    </location>
</feature>
<evidence type="ECO:0000259" key="2">
    <source>
        <dbReference type="PROSITE" id="PS50181"/>
    </source>
</evidence>
<sequence>MGKKRAGERTELNCEHSASKKRRVVSKLKGPSNPRSISWTKLPYLVLVEIYRNLSEIDKVAMAQVCPEWWNAFKSPVLWRTKHFIFGGPDAKNAGKRAVQYAEMLGSYLQEVSISCRHVTSNTCNVITETLEAFAKCLSNARLRHFQIEDLELDRFWKYAHLRFNIENCLVTFFQGQHNLEVVTLASAQIALLSGTEILEALLKSSGHSIRILELMDFFHGRLAAYQLSRFVLTMSGFSNLEKVTLNYCCVCNELLQHWAKSLQGKLRHLTIKAGADEPHSHTLTNETWQRLVAACPKLTVEVALFGIAHANAVIPMLSPYIPLVGFTMWSGYDDDIEWQVCL</sequence>
<accession>A0AAV2HAG0</accession>
<feature type="compositionally biased region" description="Basic and acidic residues" evidence="1">
    <location>
        <begin position="1"/>
        <end position="18"/>
    </location>
</feature>
<dbReference type="PANTHER" id="PTHR20872">
    <property type="match status" value="1"/>
</dbReference>
<dbReference type="Gene3D" id="3.80.10.10">
    <property type="entry name" value="Ribonuclease Inhibitor"/>
    <property type="match status" value="1"/>
</dbReference>
<organism evidence="3 4">
    <name type="scientific">Lymnaea stagnalis</name>
    <name type="common">Great pond snail</name>
    <name type="synonym">Helix stagnalis</name>
    <dbReference type="NCBI Taxonomy" id="6523"/>
    <lineage>
        <taxon>Eukaryota</taxon>
        <taxon>Metazoa</taxon>
        <taxon>Spiralia</taxon>
        <taxon>Lophotrochozoa</taxon>
        <taxon>Mollusca</taxon>
        <taxon>Gastropoda</taxon>
        <taxon>Heterobranchia</taxon>
        <taxon>Euthyneura</taxon>
        <taxon>Panpulmonata</taxon>
        <taxon>Hygrophila</taxon>
        <taxon>Lymnaeoidea</taxon>
        <taxon>Lymnaeidae</taxon>
        <taxon>Lymnaea</taxon>
    </lineage>
</organism>
<gene>
    <name evidence="3" type="ORF">GSLYS_00004886001</name>
</gene>
<dbReference type="EMBL" id="CAXITT010000075">
    <property type="protein sequence ID" value="CAL1530761.1"/>
    <property type="molecule type" value="Genomic_DNA"/>
</dbReference>
<dbReference type="AlphaFoldDB" id="A0AAV2HAG0"/>
<dbReference type="InterPro" id="IPR036047">
    <property type="entry name" value="F-box-like_dom_sf"/>
</dbReference>
<dbReference type="SUPFAM" id="SSF52047">
    <property type="entry name" value="RNI-like"/>
    <property type="match status" value="1"/>
</dbReference>
<dbReference type="PROSITE" id="PS50181">
    <property type="entry name" value="FBOX"/>
    <property type="match status" value="1"/>
</dbReference>
<dbReference type="Gene3D" id="1.20.1280.50">
    <property type="match status" value="1"/>
</dbReference>
<evidence type="ECO:0000313" key="3">
    <source>
        <dbReference type="EMBL" id="CAL1530761.1"/>
    </source>
</evidence>
<evidence type="ECO:0000313" key="4">
    <source>
        <dbReference type="Proteomes" id="UP001497497"/>
    </source>
</evidence>
<evidence type="ECO:0000256" key="1">
    <source>
        <dbReference type="SAM" id="MobiDB-lite"/>
    </source>
</evidence>
<comment type="caution">
    <text evidence="3">The sequence shown here is derived from an EMBL/GenBank/DDBJ whole genome shotgun (WGS) entry which is preliminary data.</text>
</comment>
<keyword evidence="4" id="KW-1185">Reference proteome</keyword>
<dbReference type="PANTHER" id="PTHR20872:SF1">
    <property type="entry name" value="F-BOX DOMAIN-CONTAINING PROTEIN"/>
    <property type="match status" value="1"/>
</dbReference>
<reference evidence="3 4" key="1">
    <citation type="submission" date="2024-04" db="EMBL/GenBank/DDBJ databases">
        <authorList>
            <consortium name="Genoscope - CEA"/>
            <person name="William W."/>
        </authorList>
    </citation>
    <scope>NUCLEOTIDE SEQUENCE [LARGE SCALE GENOMIC DNA]</scope>
</reference>
<name>A0AAV2HAG0_LYMST</name>
<feature type="region of interest" description="Disordered" evidence="1">
    <location>
        <begin position="1"/>
        <end position="33"/>
    </location>
</feature>
<dbReference type="Proteomes" id="UP001497497">
    <property type="component" value="Unassembled WGS sequence"/>
</dbReference>
<dbReference type="SUPFAM" id="SSF81383">
    <property type="entry name" value="F-box domain"/>
    <property type="match status" value="1"/>
</dbReference>
<dbReference type="InterPro" id="IPR032675">
    <property type="entry name" value="LRR_dom_sf"/>
</dbReference>
<proteinExistence type="predicted"/>